<dbReference type="GO" id="GO:0016814">
    <property type="term" value="F:hydrolase activity, acting on carbon-nitrogen (but not peptide) bonds, in cyclic amidines"/>
    <property type="evidence" value="ECO:0007669"/>
    <property type="project" value="TreeGrafter"/>
</dbReference>
<dbReference type="STRING" id="639004.SAMN04488239_12914"/>
<dbReference type="InterPro" id="IPR032466">
    <property type="entry name" value="Metal_Hydrolase"/>
</dbReference>
<dbReference type="EMBL" id="FMZV01000029">
    <property type="protein sequence ID" value="SDE70191.1"/>
    <property type="molecule type" value="Genomic_DNA"/>
</dbReference>
<protein>
    <submittedName>
        <fullName evidence="2">Cytosine/adenosine deaminase</fullName>
    </submittedName>
</protein>
<dbReference type="NCBIfam" id="NF004636">
    <property type="entry name" value="PRK05985.1"/>
    <property type="match status" value="1"/>
</dbReference>
<name>A0A1G7F2T0_9RHOB</name>
<dbReference type="Gene3D" id="3.20.20.140">
    <property type="entry name" value="Metal-dependent hydrolases"/>
    <property type="match status" value="1"/>
</dbReference>
<dbReference type="SUPFAM" id="SSF51556">
    <property type="entry name" value="Metallo-dependent hydrolases"/>
    <property type="match status" value="1"/>
</dbReference>
<dbReference type="PANTHER" id="PTHR32027">
    <property type="entry name" value="CYTOSINE DEAMINASE"/>
    <property type="match status" value="1"/>
</dbReference>
<dbReference type="InterPro" id="IPR011059">
    <property type="entry name" value="Metal-dep_hydrolase_composite"/>
</dbReference>
<dbReference type="Gene3D" id="2.30.40.10">
    <property type="entry name" value="Urease, subunit C, domain 1"/>
    <property type="match status" value="1"/>
</dbReference>
<organism evidence="2 3">
    <name type="scientific">Ruegeria marina</name>
    <dbReference type="NCBI Taxonomy" id="639004"/>
    <lineage>
        <taxon>Bacteria</taxon>
        <taxon>Pseudomonadati</taxon>
        <taxon>Pseudomonadota</taxon>
        <taxon>Alphaproteobacteria</taxon>
        <taxon>Rhodobacterales</taxon>
        <taxon>Roseobacteraceae</taxon>
        <taxon>Ruegeria</taxon>
    </lineage>
</organism>
<dbReference type="InterPro" id="IPR013108">
    <property type="entry name" value="Amidohydro_3"/>
</dbReference>
<feature type="domain" description="Amidohydrolase 3" evidence="1">
    <location>
        <begin position="44"/>
        <end position="390"/>
    </location>
</feature>
<accession>A0A1G7F2T0</accession>
<dbReference type="Pfam" id="PF07969">
    <property type="entry name" value="Amidohydro_3"/>
    <property type="match status" value="1"/>
</dbReference>
<sequence>MAKETLLLRNVRPQGGETVDVLIRDGHIARIAADQHAAPGAQSIDGENAILLPGLVEAHTHLDKTLLGMGWRPHQAGPTLKDKIDTERHLRREWDIDPHRQSMRQALLSLGHGSTAIRSHVDMDTDCGMEGFEGVSRTREALAGLIDIQIVAFPQSGLLVRPGTLELMDQALRDGADVVGGLDPCSMDRDPKGHLDMVFELAERYGKPVDIHLHEPGELGAFSIELITERCRAHAMQGRVTISHAFCLGMPDRARALSLIDDLAEAHIHIATVATPFRPVPLADDLRAAGVTLCAGSDGIRDCWGPYGNADMLERAMHLGLRNNFRRDEDVEHALWCCTYGGAEVMNLENYGLTEGCRADLVLVGAETPAHAVVTHPPRKLVLKGGRIVAENGCALRDAP</sequence>
<dbReference type="AlphaFoldDB" id="A0A1G7F2T0"/>
<dbReference type="SUPFAM" id="SSF51338">
    <property type="entry name" value="Composite domain of metallo-dependent hydrolases"/>
    <property type="match status" value="1"/>
</dbReference>
<proteinExistence type="predicted"/>
<evidence type="ECO:0000313" key="3">
    <source>
        <dbReference type="Proteomes" id="UP000199628"/>
    </source>
</evidence>
<dbReference type="PANTHER" id="PTHR32027:SF9">
    <property type="entry name" value="BLL3847 PROTEIN"/>
    <property type="match status" value="1"/>
</dbReference>
<evidence type="ECO:0000313" key="2">
    <source>
        <dbReference type="EMBL" id="SDE70191.1"/>
    </source>
</evidence>
<dbReference type="OrthoDB" id="9815027at2"/>
<keyword evidence="3" id="KW-1185">Reference proteome</keyword>
<gene>
    <name evidence="2" type="ORF">SAMN04488239_12914</name>
</gene>
<reference evidence="3" key="1">
    <citation type="submission" date="2016-10" db="EMBL/GenBank/DDBJ databases">
        <authorList>
            <person name="Varghese N."/>
            <person name="Submissions S."/>
        </authorList>
    </citation>
    <scope>NUCLEOTIDE SEQUENCE [LARGE SCALE GENOMIC DNA]</scope>
    <source>
        <strain evidence="3">CGMCC 1.9108</strain>
    </source>
</reference>
<dbReference type="CDD" id="cd01293">
    <property type="entry name" value="Bact_CD"/>
    <property type="match status" value="1"/>
</dbReference>
<dbReference type="InterPro" id="IPR052349">
    <property type="entry name" value="Metallo-hydrolase_Enzymes"/>
</dbReference>
<dbReference type="Proteomes" id="UP000199628">
    <property type="component" value="Unassembled WGS sequence"/>
</dbReference>
<dbReference type="RefSeq" id="WP_093037846.1">
    <property type="nucleotide sequence ID" value="NZ_FMZV01000029.1"/>
</dbReference>
<evidence type="ECO:0000259" key="1">
    <source>
        <dbReference type="Pfam" id="PF07969"/>
    </source>
</evidence>